<accession>E6MH44</accession>
<dbReference type="HOGENOM" id="CLU_2938125_0_0_9"/>
<dbReference type="AlphaFoldDB" id="E6MH44"/>
<evidence type="ECO:0000313" key="1">
    <source>
        <dbReference type="EMBL" id="EFV01934.1"/>
    </source>
</evidence>
<dbReference type="STRING" id="887929.HMP0721_1329"/>
<dbReference type="EMBL" id="AEQN01000016">
    <property type="protein sequence ID" value="EFV01934.1"/>
    <property type="molecule type" value="Genomic_DNA"/>
</dbReference>
<dbReference type="Proteomes" id="UP000004754">
    <property type="component" value="Unassembled WGS sequence"/>
</dbReference>
<reference evidence="1 2" key="1">
    <citation type="submission" date="2010-12" db="EMBL/GenBank/DDBJ databases">
        <authorList>
            <person name="Muzny D."/>
            <person name="Qin X."/>
            <person name="Deng J."/>
            <person name="Jiang H."/>
            <person name="Liu Y."/>
            <person name="Qu J."/>
            <person name="Song X.-Z."/>
            <person name="Zhang L."/>
            <person name="Thornton R."/>
            <person name="Coyle M."/>
            <person name="Francisco L."/>
            <person name="Jackson L."/>
            <person name="Javaid M."/>
            <person name="Korchina V."/>
            <person name="Kovar C."/>
            <person name="Mata R."/>
            <person name="Mathew T."/>
            <person name="Ngo R."/>
            <person name="Nguyen L."/>
            <person name="Nguyen N."/>
            <person name="Okwuonu G."/>
            <person name="Ongeri F."/>
            <person name="Pham C."/>
            <person name="Simmons D."/>
            <person name="Wilczek-Boney K."/>
            <person name="Hale W."/>
            <person name="Jakkamsetti A."/>
            <person name="Pham P."/>
            <person name="Ruth R."/>
            <person name="San Lucas F."/>
            <person name="Warren J."/>
            <person name="Zhang J."/>
            <person name="Zhao Z."/>
            <person name="Zhou C."/>
            <person name="Zhu D."/>
            <person name="Lee S."/>
            <person name="Bess C."/>
            <person name="Blankenburg K."/>
            <person name="Forbes L."/>
            <person name="Fu Q."/>
            <person name="Gubbala S."/>
            <person name="Hirani K."/>
            <person name="Jayaseelan J.C."/>
            <person name="Lara F."/>
            <person name="Munidasa M."/>
            <person name="Palculict T."/>
            <person name="Patil S."/>
            <person name="Pu L.-L."/>
            <person name="Saada N."/>
            <person name="Tang L."/>
            <person name="Weissenberger G."/>
            <person name="Zhu Y."/>
            <person name="Hemphill L."/>
            <person name="Shang Y."/>
            <person name="Youmans B."/>
            <person name="Ayvaz T."/>
            <person name="Ross M."/>
            <person name="Santibanez J."/>
            <person name="Aqrawi P."/>
            <person name="Gross S."/>
            <person name="Joshi V."/>
            <person name="Fowler G."/>
            <person name="Nazareth L."/>
            <person name="Reid J."/>
            <person name="Worley K."/>
            <person name="Petrosino J."/>
            <person name="Highlander S."/>
            <person name="Gibbs R."/>
        </authorList>
    </citation>
    <scope>NUCLEOTIDE SEQUENCE [LARGE SCALE GENOMIC DNA]</scope>
    <source>
        <strain evidence="1 2">ATCC 23263</strain>
    </source>
</reference>
<comment type="caution">
    <text evidence="1">The sequence shown here is derived from an EMBL/GenBank/DDBJ whole genome shotgun (WGS) entry which is preliminary data.</text>
</comment>
<proteinExistence type="predicted"/>
<sequence>MQGGIGPPRESAVIIARGFFFEKRGRRLPFKRENDTLRLIPATAAEAGAGLTDNRIKTAI</sequence>
<keyword evidence="2" id="KW-1185">Reference proteome</keyword>
<organism evidence="1 2">
    <name type="scientific">Pseudoramibacter alactolyticus ATCC 23263</name>
    <dbReference type="NCBI Taxonomy" id="887929"/>
    <lineage>
        <taxon>Bacteria</taxon>
        <taxon>Bacillati</taxon>
        <taxon>Bacillota</taxon>
        <taxon>Clostridia</taxon>
        <taxon>Eubacteriales</taxon>
        <taxon>Eubacteriaceae</taxon>
        <taxon>Pseudoramibacter</taxon>
    </lineage>
</organism>
<gene>
    <name evidence="1" type="ORF">HMP0721_1329</name>
</gene>
<evidence type="ECO:0000313" key="2">
    <source>
        <dbReference type="Proteomes" id="UP000004754"/>
    </source>
</evidence>
<protein>
    <submittedName>
        <fullName evidence="1">Uncharacterized protein</fullName>
    </submittedName>
</protein>
<name>E6MH44_9FIRM</name>